<dbReference type="RefSeq" id="XP_005715112.1">
    <property type="nucleotide sequence ID" value="XM_005715055.1"/>
</dbReference>
<dbReference type="GeneID" id="17322829"/>
<name>R7QBW8_CHOCR</name>
<dbReference type="EMBL" id="HG001727">
    <property type="protein sequence ID" value="CDF35293.1"/>
    <property type="molecule type" value="Genomic_DNA"/>
</dbReference>
<dbReference type="KEGG" id="ccp:CHC_T00003863001"/>
<sequence>MSRRCCDKGKFAGAELEGLSKELLIVDINSHMSETWADYRKAIRTGRHPIVTNGDTGCNRSANRLPLGACRRKEAVLEATFRCAW</sequence>
<gene>
    <name evidence="1" type="ORF">CHC_T00003863001</name>
</gene>
<keyword evidence="2" id="KW-1185">Reference proteome</keyword>
<dbReference type="Proteomes" id="UP000012073">
    <property type="component" value="Unassembled WGS sequence"/>
</dbReference>
<accession>R7QBW8</accession>
<evidence type="ECO:0000313" key="2">
    <source>
        <dbReference type="Proteomes" id="UP000012073"/>
    </source>
</evidence>
<protein>
    <submittedName>
        <fullName evidence="1">Uncharacterized protein</fullName>
    </submittedName>
</protein>
<reference evidence="2" key="1">
    <citation type="journal article" date="2013" name="Proc. Natl. Acad. Sci. U.S.A.">
        <title>Genome structure and metabolic features in the red seaweed Chondrus crispus shed light on evolution of the Archaeplastida.</title>
        <authorList>
            <person name="Collen J."/>
            <person name="Porcel B."/>
            <person name="Carre W."/>
            <person name="Ball S.G."/>
            <person name="Chaparro C."/>
            <person name="Tonon T."/>
            <person name="Barbeyron T."/>
            <person name="Michel G."/>
            <person name="Noel B."/>
            <person name="Valentin K."/>
            <person name="Elias M."/>
            <person name="Artiguenave F."/>
            <person name="Arun A."/>
            <person name="Aury J.M."/>
            <person name="Barbosa-Neto J.F."/>
            <person name="Bothwell J.H."/>
            <person name="Bouget F.Y."/>
            <person name="Brillet L."/>
            <person name="Cabello-Hurtado F."/>
            <person name="Capella-Gutierrez S."/>
            <person name="Charrier B."/>
            <person name="Cladiere L."/>
            <person name="Cock J.M."/>
            <person name="Coelho S.M."/>
            <person name="Colleoni C."/>
            <person name="Czjzek M."/>
            <person name="Da Silva C."/>
            <person name="Delage L."/>
            <person name="Denoeud F."/>
            <person name="Deschamps P."/>
            <person name="Dittami S.M."/>
            <person name="Gabaldon T."/>
            <person name="Gachon C.M."/>
            <person name="Groisillier A."/>
            <person name="Herve C."/>
            <person name="Jabbari K."/>
            <person name="Katinka M."/>
            <person name="Kloareg B."/>
            <person name="Kowalczyk N."/>
            <person name="Labadie K."/>
            <person name="Leblanc C."/>
            <person name="Lopez P.J."/>
            <person name="McLachlan D.H."/>
            <person name="Meslet-Cladiere L."/>
            <person name="Moustafa A."/>
            <person name="Nehr Z."/>
            <person name="Nyvall Collen P."/>
            <person name="Panaud O."/>
            <person name="Partensky F."/>
            <person name="Poulain J."/>
            <person name="Rensing S.A."/>
            <person name="Rousvoal S."/>
            <person name="Samson G."/>
            <person name="Symeonidi A."/>
            <person name="Weissenbach J."/>
            <person name="Zambounis A."/>
            <person name="Wincker P."/>
            <person name="Boyen C."/>
        </authorList>
    </citation>
    <scope>NUCLEOTIDE SEQUENCE [LARGE SCALE GENOMIC DNA]</scope>
    <source>
        <strain evidence="2">cv. Stackhouse</strain>
    </source>
</reference>
<evidence type="ECO:0000313" key="1">
    <source>
        <dbReference type="EMBL" id="CDF35293.1"/>
    </source>
</evidence>
<dbReference type="AlphaFoldDB" id="R7QBW8"/>
<organism evidence="1 2">
    <name type="scientific">Chondrus crispus</name>
    <name type="common">Carrageen Irish moss</name>
    <name type="synonym">Polymorpha crispa</name>
    <dbReference type="NCBI Taxonomy" id="2769"/>
    <lineage>
        <taxon>Eukaryota</taxon>
        <taxon>Rhodophyta</taxon>
        <taxon>Florideophyceae</taxon>
        <taxon>Rhodymeniophycidae</taxon>
        <taxon>Gigartinales</taxon>
        <taxon>Gigartinaceae</taxon>
        <taxon>Chondrus</taxon>
    </lineage>
</organism>
<dbReference type="Gramene" id="CDF35293">
    <property type="protein sequence ID" value="CDF35293"/>
    <property type="gene ID" value="CHC_T00003863001"/>
</dbReference>
<proteinExistence type="predicted"/>